<proteinExistence type="predicted"/>
<dbReference type="GO" id="GO:0003676">
    <property type="term" value="F:nucleic acid binding"/>
    <property type="evidence" value="ECO:0007669"/>
    <property type="project" value="InterPro"/>
</dbReference>
<evidence type="ECO:0000313" key="2">
    <source>
        <dbReference type="Proteomes" id="UP001172673"/>
    </source>
</evidence>
<dbReference type="AlphaFoldDB" id="A0AA38X6K3"/>
<protein>
    <recommendedName>
        <fullName evidence="3">RRM domain-containing protein</fullName>
    </recommendedName>
</protein>
<organism evidence="1 2">
    <name type="scientific">Cladophialophora chaetospira</name>
    <dbReference type="NCBI Taxonomy" id="386627"/>
    <lineage>
        <taxon>Eukaryota</taxon>
        <taxon>Fungi</taxon>
        <taxon>Dikarya</taxon>
        <taxon>Ascomycota</taxon>
        <taxon>Pezizomycotina</taxon>
        <taxon>Eurotiomycetes</taxon>
        <taxon>Chaetothyriomycetidae</taxon>
        <taxon>Chaetothyriales</taxon>
        <taxon>Herpotrichiellaceae</taxon>
        <taxon>Cladophialophora</taxon>
    </lineage>
</organism>
<evidence type="ECO:0008006" key="3">
    <source>
        <dbReference type="Google" id="ProtNLM"/>
    </source>
</evidence>
<name>A0AA38X6K3_9EURO</name>
<sequence>MANPTFGTDADAITISSQQYDSLLETTRKYHALRQALLAGGVSNDSLDVLISSHHQPTSLLTPDDSPIDGPAPDGLGSTWAPAPTARPFFPNTCSNAYFGQRQDLPRLQTTLNPCNPSPPVTALTDGEEIQEELMAAAQVDEQEFNENTTVRRSLVITGLSGATTLHSVAKVLRGGMILEMYLRKRYSAAHVSFVDPVAAEKFFEFAQTNEIYIQGKKVMVDWDQNQRWIKPNMANRIAFSGLTRNLCIRFAKEEWTAQAIRDDLDHIHQLEIVDIFFRNGHAYISLNSIQHALTARTCMYSRLKYKRWKIDCWPDDCAQPLPNPPVKQPQYSLHVPSATARLNRFAALYQGSEESQESIDLMDFSEYDN</sequence>
<accession>A0AA38X6K3</accession>
<dbReference type="EMBL" id="JAPDRK010000011">
    <property type="protein sequence ID" value="KAJ9607792.1"/>
    <property type="molecule type" value="Genomic_DNA"/>
</dbReference>
<keyword evidence="2" id="KW-1185">Reference proteome</keyword>
<gene>
    <name evidence="1" type="ORF">H2200_007871</name>
</gene>
<dbReference type="InterPro" id="IPR035979">
    <property type="entry name" value="RBD_domain_sf"/>
</dbReference>
<comment type="caution">
    <text evidence="1">The sequence shown here is derived from an EMBL/GenBank/DDBJ whole genome shotgun (WGS) entry which is preliminary data.</text>
</comment>
<dbReference type="Proteomes" id="UP001172673">
    <property type="component" value="Unassembled WGS sequence"/>
</dbReference>
<evidence type="ECO:0000313" key="1">
    <source>
        <dbReference type="EMBL" id="KAJ9607792.1"/>
    </source>
</evidence>
<dbReference type="CDD" id="cd12261">
    <property type="entry name" value="RRM1_3_MRN1"/>
    <property type="match status" value="1"/>
</dbReference>
<reference evidence="1" key="1">
    <citation type="submission" date="2022-10" db="EMBL/GenBank/DDBJ databases">
        <title>Culturing micro-colonial fungi from biological soil crusts in the Mojave desert and describing Neophaeococcomyces mojavensis, and introducing the new genera and species Taxawa tesnikishii.</title>
        <authorList>
            <person name="Kurbessoian T."/>
            <person name="Stajich J.E."/>
        </authorList>
    </citation>
    <scope>NUCLEOTIDE SEQUENCE</scope>
    <source>
        <strain evidence="1">TK_41</strain>
    </source>
</reference>
<dbReference type="SUPFAM" id="SSF54928">
    <property type="entry name" value="RNA-binding domain, RBD"/>
    <property type="match status" value="1"/>
</dbReference>